<dbReference type="EMBL" id="VORU01000016">
    <property type="protein sequence ID" value="TXD68015.1"/>
    <property type="molecule type" value="Genomic_DNA"/>
</dbReference>
<comment type="caution">
    <text evidence="1">The sequence shown here is derived from an EMBL/GenBank/DDBJ whole genome shotgun (WGS) entry which is preliminary data.</text>
</comment>
<proteinExistence type="predicted"/>
<organism evidence="1 2">
    <name type="scientific">Aequorivita lipolytica</name>
    <dbReference type="NCBI Taxonomy" id="153267"/>
    <lineage>
        <taxon>Bacteria</taxon>
        <taxon>Pseudomonadati</taxon>
        <taxon>Bacteroidota</taxon>
        <taxon>Flavobacteriia</taxon>
        <taxon>Flavobacteriales</taxon>
        <taxon>Flavobacteriaceae</taxon>
        <taxon>Aequorivita</taxon>
    </lineage>
</organism>
<evidence type="ECO:0000313" key="2">
    <source>
        <dbReference type="Proteomes" id="UP000321945"/>
    </source>
</evidence>
<dbReference type="SUPFAM" id="SSF52266">
    <property type="entry name" value="SGNH hydrolase"/>
    <property type="match status" value="1"/>
</dbReference>
<gene>
    <name evidence="1" type="ORF">ESV24_13980</name>
</gene>
<keyword evidence="2" id="KW-1185">Reference proteome</keyword>
<protein>
    <recommendedName>
        <fullName evidence="3">SGNH/GDSL hydrolase family protein</fullName>
    </recommendedName>
</protein>
<sequence>MLELLALNLPVNYRIVGDYLNSKSQKIEVMALGSSQVRCSFNPELSNKPAINLASSSQHHKEDFSILKGTIDRLPNLKYVLFEVSYMHLELPYHPREYWKNNIYLKYYAVNAFERTTYFTDKLVFVSNPRFYSAKLRDHYLYKSNKVRLNKFGFDTNNYYSSFNKLGYDTSKIKNNAFKIYTGENLEIFKNNSGYLFNMLDYMQSKNLKVIIATLPLYKTYLNKRNPKVVHRRDSILSIVKSKYNNVVILNKETDTIQFKVKDFLNENHLNPDGARKFTSIVSKVVDSIN</sequence>
<reference evidence="1 2" key="1">
    <citation type="submission" date="2019-08" db="EMBL/GenBank/DDBJ databases">
        <title>Genome of Aequorivita lipolytica Y10-2 (type strain).</title>
        <authorList>
            <person name="Bowman J.P."/>
        </authorList>
    </citation>
    <scope>NUCLEOTIDE SEQUENCE [LARGE SCALE GENOMIC DNA]</scope>
    <source>
        <strain evidence="1 2">Y10-2</strain>
    </source>
</reference>
<evidence type="ECO:0000313" key="1">
    <source>
        <dbReference type="EMBL" id="TXD68015.1"/>
    </source>
</evidence>
<name>A0A5C6YM59_9FLAO</name>
<dbReference type="RefSeq" id="WP_146743189.1">
    <property type="nucleotide sequence ID" value="NZ_CBCRZQ010000014.1"/>
</dbReference>
<accession>A0A5C6YM59</accession>
<dbReference type="AlphaFoldDB" id="A0A5C6YM59"/>
<evidence type="ECO:0008006" key="3">
    <source>
        <dbReference type="Google" id="ProtNLM"/>
    </source>
</evidence>
<dbReference type="OrthoDB" id="9761723at2"/>
<dbReference type="Proteomes" id="UP000321945">
    <property type="component" value="Unassembled WGS sequence"/>
</dbReference>